<reference evidence="2" key="1">
    <citation type="journal article" date="2023" name="G3 (Bethesda)">
        <title>Genome assembly and association tests identify interacting loci associated with vigor, precocity, and sex in interspecific pistachio rootstocks.</title>
        <authorList>
            <person name="Palmer W."/>
            <person name="Jacygrad E."/>
            <person name="Sagayaradj S."/>
            <person name="Cavanaugh K."/>
            <person name="Han R."/>
            <person name="Bertier L."/>
            <person name="Beede B."/>
            <person name="Kafkas S."/>
            <person name="Golino D."/>
            <person name="Preece J."/>
            <person name="Michelmore R."/>
        </authorList>
    </citation>
    <scope>NUCLEOTIDE SEQUENCE [LARGE SCALE GENOMIC DNA]</scope>
</reference>
<dbReference type="EMBL" id="CM047906">
    <property type="protein sequence ID" value="KAJ0086967.1"/>
    <property type="molecule type" value="Genomic_DNA"/>
</dbReference>
<organism evidence="1 2">
    <name type="scientific">Pistacia atlantica</name>
    <dbReference type="NCBI Taxonomy" id="434234"/>
    <lineage>
        <taxon>Eukaryota</taxon>
        <taxon>Viridiplantae</taxon>
        <taxon>Streptophyta</taxon>
        <taxon>Embryophyta</taxon>
        <taxon>Tracheophyta</taxon>
        <taxon>Spermatophyta</taxon>
        <taxon>Magnoliopsida</taxon>
        <taxon>eudicotyledons</taxon>
        <taxon>Gunneridae</taxon>
        <taxon>Pentapetalae</taxon>
        <taxon>rosids</taxon>
        <taxon>malvids</taxon>
        <taxon>Sapindales</taxon>
        <taxon>Anacardiaceae</taxon>
        <taxon>Pistacia</taxon>
    </lineage>
</organism>
<sequence>MVMRSGDDVKYKSSFDAFSQILKTEAPARKVKLVIKVMKEDQCKHWMKEGLRVRSWAW</sequence>
<comment type="caution">
    <text evidence="1">The sequence shown here is derived from an EMBL/GenBank/DDBJ whole genome shotgun (WGS) entry which is preliminary data.</text>
</comment>
<evidence type="ECO:0000313" key="2">
    <source>
        <dbReference type="Proteomes" id="UP001164250"/>
    </source>
</evidence>
<gene>
    <name evidence="1" type="ORF">Patl1_07700</name>
</gene>
<name>A0ACC1AJX5_9ROSI</name>
<accession>A0ACC1AJX5</accession>
<evidence type="ECO:0000313" key="1">
    <source>
        <dbReference type="EMBL" id="KAJ0086967.1"/>
    </source>
</evidence>
<protein>
    <submittedName>
        <fullName evidence="1">Uncharacterized protein</fullName>
    </submittedName>
</protein>
<proteinExistence type="predicted"/>
<keyword evidence="2" id="KW-1185">Reference proteome</keyword>
<dbReference type="Proteomes" id="UP001164250">
    <property type="component" value="Chromosome 10"/>
</dbReference>